<keyword evidence="2" id="KW-1185">Reference proteome</keyword>
<dbReference type="EMBL" id="JBHMAR010000056">
    <property type="protein sequence ID" value="MFB9738719.1"/>
    <property type="molecule type" value="Genomic_DNA"/>
</dbReference>
<name>A0ABV5VLS4_9ACTN</name>
<accession>A0ABV5VLS4</accession>
<sequence length="89" mass="9847">MSGAVSDEEIVAAWRSLYPLVEERERAAAVVERLREATDPGEVAERDRCGERMAELDERIVRGAAQALDRIGLWHVARLIDSALEDASA</sequence>
<dbReference type="RefSeq" id="WP_247472552.1">
    <property type="nucleotide sequence ID" value="NZ_JBHMAR010000056.1"/>
</dbReference>
<organism evidence="1 2">
    <name type="scientific">Streptomyces thermocoprophilus</name>
    <dbReference type="NCBI Taxonomy" id="78356"/>
    <lineage>
        <taxon>Bacteria</taxon>
        <taxon>Bacillati</taxon>
        <taxon>Actinomycetota</taxon>
        <taxon>Actinomycetes</taxon>
        <taxon>Kitasatosporales</taxon>
        <taxon>Streptomycetaceae</taxon>
        <taxon>Streptomyces</taxon>
    </lineage>
</organism>
<protein>
    <submittedName>
        <fullName evidence="1">Uncharacterized protein</fullName>
    </submittedName>
</protein>
<gene>
    <name evidence="1" type="ORF">ACFFRO_26945</name>
</gene>
<evidence type="ECO:0000313" key="2">
    <source>
        <dbReference type="Proteomes" id="UP001589703"/>
    </source>
</evidence>
<reference evidence="1 2" key="1">
    <citation type="submission" date="2024-09" db="EMBL/GenBank/DDBJ databases">
        <authorList>
            <person name="Sun Q."/>
            <person name="Mori K."/>
        </authorList>
    </citation>
    <scope>NUCLEOTIDE SEQUENCE [LARGE SCALE GENOMIC DNA]</scope>
    <source>
        <strain evidence="1 2">JCM 10918</strain>
    </source>
</reference>
<evidence type="ECO:0000313" key="1">
    <source>
        <dbReference type="EMBL" id="MFB9738719.1"/>
    </source>
</evidence>
<dbReference type="Proteomes" id="UP001589703">
    <property type="component" value="Unassembled WGS sequence"/>
</dbReference>
<comment type="caution">
    <text evidence="1">The sequence shown here is derived from an EMBL/GenBank/DDBJ whole genome shotgun (WGS) entry which is preliminary data.</text>
</comment>
<proteinExistence type="predicted"/>